<organism evidence="1 2">
    <name type="scientific">Romboutsia hominis</name>
    <dbReference type="NCBI Taxonomy" id="1507512"/>
    <lineage>
        <taxon>Bacteria</taxon>
        <taxon>Bacillati</taxon>
        <taxon>Bacillota</taxon>
        <taxon>Clostridia</taxon>
        <taxon>Peptostreptococcales</taxon>
        <taxon>Peptostreptococcaceae</taxon>
        <taxon>Romboutsia</taxon>
    </lineage>
</organism>
<evidence type="ECO:0000313" key="1">
    <source>
        <dbReference type="EMBL" id="CEI72772.1"/>
    </source>
</evidence>
<sequence>MKIDIYDISENLTNLIKIVGESKFLEIEKNAYSLVIEYGVSVNYIKDF</sequence>
<accession>A0A2P2BR58</accession>
<protein>
    <submittedName>
        <fullName evidence="1">Uncharacterized protein</fullName>
    </submittedName>
</protein>
<proteinExistence type="predicted"/>
<gene>
    <name evidence="1" type="ORF">FRIFI_1236</name>
</gene>
<name>A0A2P2BR58_9FIRM</name>
<dbReference type="KEGG" id="rhom:FRIFI_1236"/>
<evidence type="ECO:0000313" key="2">
    <source>
        <dbReference type="Proteomes" id="UP000245695"/>
    </source>
</evidence>
<keyword evidence="2" id="KW-1185">Reference proteome</keyword>
<dbReference type="EMBL" id="LN650648">
    <property type="protein sequence ID" value="CEI72772.1"/>
    <property type="molecule type" value="Genomic_DNA"/>
</dbReference>
<dbReference type="Proteomes" id="UP000245695">
    <property type="component" value="Chromosome 1"/>
</dbReference>
<reference evidence="1 2" key="1">
    <citation type="submission" date="2014-09" db="EMBL/GenBank/DDBJ databases">
        <authorList>
            <person name="Hornung B.V."/>
        </authorList>
    </citation>
    <scope>NUCLEOTIDE SEQUENCE [LARGE SCALE GENOMIC DNA]</scope>
    <source>
        <strain evidence="1 2">FRIFI</strain>
    </source>
</reference>
<dbReference type="RefSeq" id="WP_166505350.1">
    <property type="nucleotide sequence ID" value="NZ_LN650648.1"/>
</dbReference>
<dbReference type="AlphaFoldDB" id="A0A2P2BR58"/>